<dbReference type="RefSeq" id="WP_093857701.1">
    <property type="nucleotide sequence ID" value="NZ_BJVZ01000019.1"/>
</dbReference>
<dbReference type="Pfam" id="PF01248">
    <property type="entry name" value="Ribosomal_L7Ae"/>
    <property type="match status" value="1"/>
</dbReference>
<gene>
    <name evidence="4" type="ORF">SAMN05216498_0140</name>
</gene>
<keyword evidence="1 2" id="KW-0694">RNA-binding</keyword>
<dbReference type="AlphaFoldDB" id="A0A1H0F4N2"/>
<evidence type="ECO:0000313" key="5">
    <source>
        <dbReference type="Proteomes" id="UP000199334"/>
    </source>
</evidence>
<evidence type="ECO:0000259" key="3">
    <source>
        <dbReference type="Pfam" id="PF01248"/>
    </source>
</evidence>
<dbReference type="Proteomes" id="UP000199334">
    <property type="component" value="Unassembled WGS sequence"/>
</dbReference>
<protein>
    <recommendedName>
        <fullName evidence="2">RNA-binding protein SAMN05216498_0140</fullName>
    </recommendedName>
    <alternativeName>
        <fullName evidence="2">Ribosomal protein eL8-like</fullName>
    </alternativeName>
</protein>
<dbReference type="GO" id="GO:0005840">
    <property type="term" value="C:ribosome"/>
    <property type="evidence" value="ECO:0007669"/>
    <property type="project" value="UniProtKB-KW"/>
</dbReference>
<dbReference type="STRING" id="237069.SAMN05216498_0140"/>
<dbReference type="InterPro" id="IPR029064">
    <property type="entry name" value="Ribosomal_eL30-like_sf"/>
</dbReference>
<dbReference type="GO" id="GO:0003723">
    <property type="term" value="F:RNA binding"/>
    <property type="evidence" value="ECO:0007669"/>
    <property type="project" value="UniProtKB-UniRule"/>
</dbReference>
<name>A0A1H0F4N2_9BACI</name>
<dbReference type="OrthoDB" id="2353623at2"/>
<comment type="similarity">
    <text evidence="2">Belongs to the eukaryotic ribosomal protein eL8 family.</text>
</comment>
<evidence type="ECO:0000256" key="2">
    <source>
        <dbReference type="HAMAP-Rule" id="MF_00574"/>
    </source>
</evidence>
<dbReference type="EMBL" id="FNIG01000011">
    <property type="protein sequence ID" value="SDN89620.1"/>
    <property type="molecule type" value="Genomic_DNA"/>
</dbReference>
<keyword evidence="4" id="KW-0687">Ribonucleoprotein</keyword>
<reference evidence="4 5" key="1">
    <citation type="submission" date="2016-10" db="EMBL/GenBank/DDBJ databases">
        <authorList>
            <person name="de Groot N.N."/>
        </authorList>
    </citation>
    <scope>NUCLEOTIDE SEQUENCE [LARGE SCALE GENOMIC DNA]</scope>
    <source>
        <strain evidence="4 5">CGMCC 1.3442</strain>
    </source>
</reference>
<feature type="domain" description="Ribosomal protein eL8/eL30/eS12/Gadd45" evidence="3">
    <location>
        <begin position="5"/>
        <end position="82"/>
    </location>
</feature>
<dbReference type="InterPro" id="IPR004038">
    <property type="entry name" value="Ribosomal_eL8/eL30/eS12/Gad45"/>
</dbReference>
<accession>A0A1H0F4N2</accession>
<organism evidence="4 5">
    <name type="scientific">Tenuibacillus multivorans</name>
    <dbReference type="NCBI Taxonomy" id="237069"/>
    <lineage>
        <taxon>Bacteria</taxon>
        <taxon>Bacillati</taxon>
        <taxon>Bacillota</taxon>
        <taxon>Bacilli</taxon>
        <taxon>Bacillales</taxon>
        <taxon>Bacillaceae</taxon>
        <taxon>Tenuibacillus</taxon>
    </lineage>
</organism>
<keyword evidence="5" id="KW-1185">Reference proteome</keyword>
<evidence type="ECO:0000313" key="4">
    <source>
        <dbReference type="EMBL" id="SDN89620.1"/>
    </source>
</evidence>
<dbReference type="NCBIfam" id="NF010125">
    <property type="entry name" value="PRK13602.1"/>
    <property type="match status" value="1"/>
</dbReference>
<proteinExistence type="inferred from homology"/>
<dbReference type="Gene3D" id="3.30.1330.30">
    <property type="match status" value="1"/>
</dbReference>
<sequence>MSYEKVAQAKKSLIIGAKQVLKSIKSGDVLEVVVAENAERRITDKVLKAADQYEIPIAYVESMKKLGEACGIDVGAAAVAIKK</sequence>
<evidence type="ECO:0000256" key="1">
    <source>
        <dbReference type="ARBA" id="ARBA00022884"/>
    </source>
</evidence>
<keyword evidence="4" id="KW-0689">Ribosomal protein</keyword>
<dbReference type="HAMAP" id="MF_00574">
    <property type="entry name" value="Ribosomal_eL8_Bact"/>
    <property type="match status" value="1"/>
</dbReference>
<dbReference type="InterPro" id="IPR023460">
    <property type="entry name" value="RNA_bf_YbxF-like"/>
</dbReference>
<dbReference type="SUPFAM" id="SSF55315">
    <property type="entry name" value="L30e-like"/>
    <property type="match status" value="1"/>
</dbReference>